<sequence>MADETWIVPPPAPPIHGSEPFVGADATVVDFWRFAMSDLRMNNTRGYLAEFLVAKAFGLSNVSRVEWDAYDLQLDKIRVEVKSSAYLQAWEQPRPSRIVFSGLRGTRYHPRHGYDPGGKGLNAHVYVFCLQTAMDHEDYRPLDLAQWSFYVVKRSVLERQGSASVGLDTVLRLADGDTAWAELRSTVLQAAEGEEVDDAPWWVEPGGDGVSSLSRMGAVEPSRHGSFCGGTSAVQSASNIQPSRRGGK</sequence>
<evidence type="ECO:0000256" key="1">
    <source>
        <dbReference type="SAM" id="MobiDB-lite"/>
    </source>
</evidence>
<accession>A0ABS4XDF6</accession>
<dbReference type="Proteomes" id="UP001296993">
    <property type="component" value="Unassembled WGS sequence"/>
</dbReference>
<comment type="caution">
    <text evidence="2">The sequence shown here is derived from an EMBL/GenBank/DDBJ whole genome shotgun (WGS) entry which is preliminary data.</text>
</comment>
<gene>
    <name evidence="2" type="ORF">JOF47_001832</name>
</gene>
<dbReference type="EMBL" id="JAGIOF010000001">
    <property type="protein sequence ID" value="MBP2386321.1"/>
    <property type="molecule type" value="Genomic_DNA"/>
</dbReference>
<feature type="region of interest" description="Disordered" evidence="1">
    <location>
        <begin position="221"/>
        <end position="248"/>
    </location>
</feature>
<feature type="compositionally biased region" description="Polar residues" evidence="1">
    <location>
        <begin position="232"/>
        <end position="242"/>
    </location>
</feature>
<dbReference type="RefSeq" id="WP_209997234.1">
    <property type="nucleotide sequence ID" value="NZ_BAAAJY010000002.1"/>
</dbReference>
<name>A0ABS4XDF6_9MICC</name>
<proteinExistence type="predicted"/>
<protein>
    <recommendedName>
        <fullName evidence="4">PD(D/E)XK endonuclease domain-containing protein</fullName>
    </recommendedName>
</protein>
<evidence type="ECO:0000313" key="3">
    <source>
        <dbReference type="Proteomes" id="UP001296993"/>
    </source>
</evidence>
<evidence type="ECO:0000313" key="2">
    <source>
        <dbReference type="EMBL" id="MBP2386321.1"/>
    </source>
</evidence>
<keyword evidence="3" id="KW-1185">Reference proteome</keyword>
<reference evidence="2 3" key="1">
    <citation type="submission" date="2021-03" db="EMBL/GenBank/DDBJ databases">
        <title>Sequencing the genomes of 1000 actinobacteria strains.</title>
        <authorList>
            <person name="Klenk H.-P."/>
        </authorList>
    </citation>
    <scope>NUCLEOTIDE SEQUENCE [LARGE SCALE GENOMIC DNA]</scope>
    <source>
        <strain evidence="2 3">DSM 15797</strain>
    </source>
</reference>
<organism evidence="2 3">
    <name type="scientific">Paeniglutamicibacter kerguelensis</name>
    <dbReference type="NCBI Taxonomy" id="254788"/>
    <lineage>
        <taxon>Bacteria</taxon>
        <taxon>Bacillati</taxon>
        <taxon>Actinomycetota</taxon>
        <taxon>Actinomycetes</taxon>
        <taxon>Micrococcales</taxon>
        <taxon>Micrococcaceae</taxon>
        <taxon>Paeniglutamicibacter</taxon>
    </lineage>
</organism>
<evidence type="ECO:0008006" key="4">
    <source>
        <dbReference type="Google" id="ProtNLM"/>
    </source>
</evidence>